<evidence type="ECO:0000256" key="4">
    <source>
        <dbReference type="ARBA" id="ARBA00023172"/>
    </source>
</evidence>
<feature type="domain" description="Transposase IS4-like" evidence="5">
    <location>
        <begin position="118"/>
        <end position="337"/>
    </location>
</feature>
<dbReference type="InterPro" id="IPR002559">
    <property type="entry name" value="Transposase_11"/>
</dbReference>
<evidence type="ECO:0000313" key="7">
    <source>
        <dbReference type="EMBL" id="MBB6131887.1"/>
    </source>
</evidence>
<proteinExistence type="inferred from homology"/>
<evidence type="ECO:0000259" key="5">
    <source>
        <dbReference type="Pfam" id="PF01609"/>
    </source>
</evidence>
<organism evidence="7 8">
    <name type="scientific">Mucilaginibacter lappiensis</name>
    <dbReference type="NCBI Taxonomy" id="354630"/>
    <lineage>
        <taxon>Bacteria</taxon>
        <taxon>Pseudomonadati</taxon>
        <taxon>Bacteroidota</taxon>
        <taxon>Sphingobacteriia</taxon>
        <taxon>Sphingobacteriales</taxon>
        <taxon>Sphingobacteriaceae</taxon>
        <taxon>Mucilaginibacter</taxon>
    </lineage>
</organism>
<dbReference type="Proteomes" id="UP000548326">
    <property type="component" value="Unassembled WGS sequence"/>
</dbReference>
<protein>
    <recommendedName>
        <fullName evidence="9">Transposase DDE domain-containing protein</fullName>
    </recommendedName>
</protein>
<gene>
    <name evidence="7" type="ORF">HDF22_006045</name>
</gene>
<dbReference type="AlphaFoldDB" id="A0A841JLQ3"/>
<evidence type="ECO:0000256" key="2">
    <source>
        <dbReference type="ARBA" id="ARBA00022578"/>
    </source>
</evidence>
<name>A0A841JLQ3_9SPHI</name>
<feature type="domain" description="DUF4372" evidence="6">
    <location>
        <begin position="6"/>
        <end position="61"/>
    </location>
</feature>
<comment type="similarity">
    <text evidence="1">Belongs to the transposase 11 family.</text>
</comment>
<dbReference type="GO" id="GO:0004803">
    <property type="term" value="F:transposase activity"/>
    <property type="evidence" value="ECO:0007669"/>
    <property type="project" value="InterPro"/>
</dbReference>
<keyword evidence="4" id="KW-0233">DNA recombination</keyword>
<dbReference type="InterPro" id="IPR025399">
    <property type="entry name" value="DUF4372"/>
</dbReference>
<reference evidence="7 8" key="1">
    <citation type="submission" date="2020-08" db="EMBL/GenBank/DDBJ databases">
        <title>Genomic Encyclopedia of Type Strains, Phase IV (KMG-V): Genome sequencing to study the core and pangenomes of soil and plant-associated prokaryotes.</title>
        <authorList>
            <person name="Whitman W."/>
        </authorList>
    </citation>
    <scope>NUCLEOTIDE SEQUENCE [LARGE SCALE GENOMIC DNA]</scope>
    <source>
        <strain evidence="7 8">MP601</strain>
    </source>
</reference>
<dbReference type="RefSeq" id="WP_183590262.1">
    <property type="nucleotide sequence ID" value="NZ_JACHCA010000050.1"/>
</dbReference>
<evidence type="ECO:0000256" key="3">
    <source>
        <dbReference type="ARBA" id="ARBA00023125"/>
    </source>
</evidence>
<dbReference type="InterPro" id="IPR047952">
    <property type="entry name" value="Transpos_IS4"/>
</dbReference>
<dbReference type="Pfam" id="PF01609">
    <property type="entry name" value="DDE_Tnp_1"/>
    <property type="match status" value="1"/>
</dbReference>
<dbReference type="InterPro" id="IPR012337">
    <property type="entry name" value="RNaseH-like_sf"/>
</dbReference>
<evidence type="ECO:0000256" key="1">
    <source>
        <dbReference type="ARBA" id="ARBA00010075"/>
    </source>
</evidence>
<dbReference type="EMBL" id="JACHCA010000050">
    <property type="protein sequence ID" value="MBB6131887.1"/>
    <property type="molecule type" value="Genomic_DNA"/>
</dbReference>
<keyword evidence="3" id="KW-0238">DNA-binding</keyword>
<sequence length="391" mass="45057">MRVPDLLKLIPEERLSFLVDHHKTDHKVKKLPASLLFKLLLYSQFEVKQNSLRVMENIFNSYAFSHLSDKPTTQKIHYSSISERLSRADATFFEALYTDCLERFSAQLPPKGHKRHQLLRFDSTLISLSSKLIKIGFRSGGSQEHVKQLKFTVGFSELPEYVSFHHEATFNSENVALKQAILSCPISDKCIVVVDAGLQSRDAYDQLFDQDISFITRVNPNPRSVVIEENSLPEANPQANGLQLIADRKVYLYNRNGKKTKNTYRYIEALKPDNTTLAFLSNIFDLQAHEIAGLYKKRWDIEVFFKFIKQELNFSHLLSRSINGIKSVLYVRMILSLLIITYQKLNQIKSSKSAKQQFALEMEAELMKFIVRLYGGDPDKPPPNGHHTPFW</sequence>
<evidence type="ECO:0000313" key="8">
    <source>
        <dbReference type="Proteomes" id="UP000548326"/>
    </source>
</evidence>
<evidence type="ECO:0008006" key="9">
    <source>
        <dbReference type="Google" id="ProtNLM"/>
    </source>
</evidence>
<evidence type="ECO:0000259" key="6">
    <source>
        <dbReference type="Pfam" id="PF14294"/>
    </source>
</evidence>
<dbReference type="GO" id="GO:0006313">
    <property type="term" value="P:DNA transposition"/>
    <property type="evidence" value="ECO:0007669"/>
    <property type="project" value="InterPro"/>
</dbReference>
<dbReference type="Pfam" id="PF14294">
    <property type="entry name" value="DUF4372"/>
    <property type="match status" value="1"/>
</dbReference>
<keyword evidence="2" id="KW-0815">Transposition</keyword>
<dbReference type="NCBIfam" id="NF033592">
    <property type="entry name" value="transpos_IS4_1"/>
    <property type="match status" value="1"/>
</dbReference>
<dbReference type="SUPFAM" id="SSF53098">
    <property type="entry name" value="Ribonuclease H-like"/>
    <property type="match status" value="1"/>
</dbReference>
<dbReference type="GO" id="GO:0003677">
    <property type="term" value="F:DNA binding"/>
    <property type="evidence" value="ECO:0007669"/>
    <property type="project" value="UniProtKB-KW"/>
</dbReference>
<comment type="caution">
    <text evidence="7">The sequence shown here is derived from an EMBL/GenBank/DDBJ whole genome shotgun (WGS) entry which is preliminary data.</text>
</comment>
<dbReference type="PANTHER" id="PTHR33258:SF1">
    <property type="entry name" value="TRANSPOSASE INSL FOR INSERTION SEQUENCE ELEMENT IS186A-RELATED"/>
    <property type="match status" value="1"/>
</dbReference>
<dbReference type="PANTHER" id="PTHR33258">
    <property type="entry name" value="TRANSPOSASE INSL FOR INSERTION SEQUENCE ELEMENT IS186A-RELATED"/>
    <property type="match status" value="1"/>
</dbReference>
<accession>A0A841JLQ3</accession>